<proteinExistence type="predicted"/>
<organism evidence="2 3">
    <name type="scientific">Conoideocrella luteorostrata</name>
    <dbReference type="NCBI Taxonomy" id="1105319"/>
    <lineage>
        <taxon>Eukaryota</taxon>
        <taxon>Fungi</taxon>
        <taxon>Dikarya</taxon>
        <taxon>Ascomycota</taxon>
        <taxon>Pezizomycotina</taxon>
        <taxon>Sordariomycetes</taxon>
        <taxon>Hypocreomycetidae</taxon>
        <taxon>Hypocreales</taxon>
        <taxon>Clavicipitaceae</taxon>
        <taxon>Conoideocrella</taxon>
    </lineage>
</organism>
<dbReference type="Proteomes" id="UP001251528">
    <property type="component" value="Unassembled WGS sequence"/>
</dbReference>
<keyword evidence="3" id="KW-1185">Reference proteome</keyword>
<reference evidence="2" key="1">
    <citation type="submission" date="2023-06" db="EMBL/GenBank/DDBJ databases">
        <title>Conoideocrella luteorostrata (Hypocreales: Clavicipitaceae), a potential biocontrol fungus for elongate hemlock scale in United States Christmas tree production areas.</title>
        <authorList>
            <person name="Barrett H."/>
            <person name="Lovett B."/>
            <person name="Macias A.M."/>
            <person name="Stajich J.E."/>
            <person name="Kasson M.T."/>
        </authorList>
    </citation>
    <scope>NUCLEOTIDE SEQUENCE</scope>
    <source>
        <strain evidence="2">ARSEF 14590</strain>
    </source>
</reference>
<dbReference type="EMBL" id="JASWJB010000335">
    <property type="protein sequence ID" value="KAK2591429.1"/>
    <property type="molecule type" value="Genomic_DNA"/>
</dbReference>
<name>A0AAJ0CEB8_9HYPO</name>
<accession>A0AAJ0CEB8</accession>
<keyword evidence="1" id="KW-0472">Membrane</keyword>
<sequence>MRSYTLRKRFYYSATRQSQARHEVVVITPENAFWVVSCDSICWDALINGRMHRLREFMTYPKTQLDGVTLLAQGFFFVLVANARTLSQILIVSAYIFLTFLHGILPPLAGNLNQIAFSPLYHYRACGAENSQAHQPQTEIQPSLARTVWYTIQLTGSACWIRPVRAIPDESGWNIWLDEARHQVSIKSSDWPAEGEKRRLVDKDENIYILPETPKPSVTIESVGLRLVPEEQW</sequence>
<keyword evidence="1" id="KW-0812">Transmembrane</keyword>
<gene>
    <name evidence="2" type="ORF">QQS21_010869</name>
</gene>
<protein>
    <submittedName>
        <fullName evidence="2">Uncharacterized protein</fullName>
    </submittedName>
</protein>
<evidence type="ECO:0000313" key="3">
    <source>
        <dbReference type="Proteomes" id="UP001251528"/>
    </source>
</evidence>
<evidence type="ECO:0000256" key="1">
    <source>
        <dbReference type="SAM" id="Phobius"/>
    </source>
</evidence>
<evidence type="ECO:0000313" key="2">
    <source>
        <dbReference type="EMBL" id="KAK2591429.1"/>
    </source>
</evidence>
<feature type="transmembrane region" description="Helical" evidence="1">
    <location>
        <begin position="89"/>
        <end position="109"/>
    </location>
</feature>
<dbReference type="AlphaFoldDB" id="A0AAJ0CEB8"/>
<comment type="caution">
    <text evidence="2">The sequence shown here is derived from an EMBL/GenBank/DDBJ whole genome shotgun (WGS) entry which is preliminary data.</text>
</comment>
<keyword evidence="1" id="KW-1133">Transmembrane helix</keyword>